<evidence type="ECO:0000256" key="5">
    <source>
        <dbReference type="ARBA" id="ARBA00022801"/>
    </source>
</evidence>
<evidence type="ECO:0000313" key="12">
    <source>
        <dbReference type="EMBL" id="BAM03104.1"/>
    </source>
</evidence>
<keyword evidence="7 9" id="KW-0326">Glycosidase</keyword>
<keyword evidence="6 9" id="KW-0119">Carbohydrate metabolism</keyword>
<evidence type="ECO:0000256" key="4">
    <source>
        <dbReference type="ARBA" id="ARBA00022729"/>
    </source>
</evidence>
<keyword evidence="5 9" id="KW-0378">Hydrolase</keyword>
<dbReference type="EC" id="3.2.1.8" evidence="9"/>
<dbReference type="KEGG" id="phm:PSMK_09450"/>
<dbReference type="Proteomes" id="UP000007881">
    <property type="component" value="Chromosome"/>
</dbReference>
<dbReference type="InterPro" id="IPR044846">
    <property type="entry name" value="GH10"/>
</dbReference>
<evidence type="ECO:0000256" key="8">
    <source>
        <dbReference type="ARBA" id="ARBA00023326"/>
    </source>
</evidence>
<evidence type="ECO:0000256" key="10">
    <source>
        <dbReference type="SAM" id="SignalP"/>
    </source>
</evidence>
<dbReference type="AlphaFoldDB" id="I0ICW6"/>
<dbReference type="GO" id="GO:0031176">
    <property type="term" value="F:endo-1,4-beta-xylanase activity"/>
    <property type="evidence" value="ECO:0007669"/>
    <property type="project" value="UniProtKB-EC"/>
</dbReference>
<dbReference type="Gene3D" id="2.60.120.260">
    <property type="entry name" value="Galactose-binding domain-like"/>
    <property type="match status" value="1"/>
</dbReference>
<dbReference type="EMBL" id="AP012338">
    <property type="protein sequence ID" value="BAM03104.1"/>
    <property type="molecule type" value="Genomic_DNA"/>
</dbReference>
<evidence type="ECO:0000256" key="3">
    <source>
        <dbReference type="ARBA" id="ARBA00022651"/>
    </source>
</evidence>
<comment type="similarity">
    <text evidence="2 9">Belongs to the glycosyl hydrolase 10 (cellulase F) family.</text>
</comment>
<dbReference type="PANTHER" id="PTHR31490">
    <property type="entry name" value="GLYCOSYL HYDROLASE"/>
    <property type="match status" value="1"/>
</dbReference>
<keyword evidence="8 9" id="KW-0624">Polysaccharide degradation</keyword>
<keyword evidence="3" id="KW-0858">Xylan degradation</keyword>
<name>I0ICW6_PHYMF</name>
<proteinExistence type="inferred from homology"/>
<dbReference type="InterPro" id="IPR001000">
    <property type="entry name" value="GH10_dom"/>
</dbReference>
<protein>
    <recommendedName>
        <fullName evidence="9">Beta-xylanase</fullName>
        <ecNumber evidence="9">3.2.1.8</ecNumber>
    </recommendedName>
</protein>
<evidence type="ECO:0000256" key="6">
    <source>
        <dbReference type="ARBA" id="ARBA00023277"/>
    </source>
</evidence>
<organism evidence="12 13">
    <name type="scientific">Phycisphaera mikurensis (strain NBRC 102666 / KCTC 22515 / FYK2301M01)</name>
    <dbReference type="NCBI Taxonomy" id="1142394"/>
    <lineage>
        <taxon>Bacteria</taxon>
        <taxon>Pseudomonadati</taxon>
        <taxon>Planctomycetota</taxon>
        <taxon>Phycisphaerae</taxon>
        <taxon>Phycisphaerales</taxon>
        <taxon>Phycisphaeraceae</taxon>
        <taxon>Phycisphaera</taxon>
    </lineage>
</organism>
<gene>
    <name evidence="12" type="ordered locus">PSMK_09450</name>
</gene>
<dbReference type="OrthoDB" id="9809277at2"/>
<dbReference type="HOGENOM" id="CLU_026280_0_0_0"/>
<feature type="chain" id="PRO_5003629126" description="Beta-xylanase" evidence="10">
    <location>
        <begin position="24"/>
        <end position="598"/>
    </location>
</feature>
<dbReference type="Pfam" id="PF00331">
    <property type="entry name" value="Glyco_hydro_10"/>
    <property type="match status" value="1"/>
</dbReference>
<dbReference type="PROSITE" id="PS51760">
    <property type="entry name" value="GH10_2"/>
    <property type="match status" value="1"/>
</dbReference>
<feature type="signal peptide" evidence="10">
    <location>
        <begin position="1"/>
        <end position="23"/>
    </location>
</feature>
<dbReference type="Gene3D" id="3.20.20.80">
    <property type="entry name" value="Glycosidases"/>
    <property type="match status" value="1"/>
</dbReference>
<dbReference type="GO" id="GO:0045493">
    <property type="term" value="P:xylan catabolic process"/>
    <property type="evidence" value="ECO:0007669"/>
    <property type="project" value="UniProtKB-KW"/>
</dbReference>
<evidence type="ECO:0000256" key="2">
    <source>
        <dbReference type="ARBA" id="ARBA00007495"/>
    </source>
</evidence>
<dbReference type="RefSeq" id="WP_014436323.1">
    <property type="nucleotide sequence ID" value="NC_017080.1"/>
</dbReference>
<dbReference type="SMART" id="SM00633">
    <property type="entry name" value="Glyco_10"/>
    <property type="match status" value="1"/>
</dbReference>
<evidence type="ECO:0000256" key="1">
    <source>
        <dbReference type="ARBA" id="ARBA00000681"/>
    </source>
</evidence>
<dbReference type="eggNOG" id="COG3693">
    <property type="taxonomic scope" value="Bacteria"/>
</dbReference>
<reference evidence="12 13" key="1">
    <citation type="submission" date="2012-02" db="EMBL/GenBank/DDBJ databases">
        <title>Complete genome sequence of Phycisphaera mikurensis NBRC 102666.</title>
        <authorList>
            <person name="Ankai A."/>
            <person name="Hosoyama A."/>
            <person name="Terui Y."/>
            <person name="Sekine M."/>
            <person name="Fukai R."/>
            <person name="Kato Y."/>
            <person name="Nakamura S."/>
            <person name="Yamada-Narita S."/>
            <person name="Kawakoshi A."/>
            <person name="Fukunaga Y."/>
            <person name="Yamazaki S."/>
            <person name="Fujita N."/>
        </authorList>
    </citation>
    <scope>NUCLEOTIDE SEQUENCE [LARGE SCALE GENOMIC DNA]</scope>
    <source>
        <strain evidence="13">NBRC 102666 / KCTC 22515 / FYK2301M01</strain>
    </source>
</reference>
<keyword evidence="4 10" id="KW-0732">Signal</keyword>
<sequence length="598" mass="64809">MQAFRLFRSFLVLCTVAASPALAAPHTAELLVADADATAFELGGEASGSSTAVRVEATGQPHAQALRVAVPEAVSPRWAVQVTHTVDAPIRAGDALLATFWLRCVESTTGEGQVRFDFEMNAEPHEKSLSQVLYAPAGWKRFQLPFEAGRDFPAGGSQAAFQVAFLRQTVELGGFTLENFGQGVSADELPRTRRTYPGMAEDAPWRAEAASRIDRIRKADLTVTVVDADGEPVEGAAVAVEMTGHAFPFGSAVTSEWLTREDAEGERYRELVDRLFSEVVLESDLKWTSEGWLPLGRIDAALAWLASRGKPVRGHCLVWPGWPYVPDRIEALADDPAALAAAVEQRIRSAASRYAGRVVDWDVVNEPHTNHDLQDLLGPGALADWFRLARAADPDAVLYLNDYGQLTAGERETPHQQAHLDHIAHLLEVGAPLGGIGLQGHFSAELTAPTTLWRILDRFAGFGLPIKVTEFDLNFDDPELQAAYLRDFFTAMFSHEAVDGVLMWGFWEKAHWRPQAALYNADFSPRPLGTAYEELILGDWWTDEAATTGADGTATVRGFLGGHRVTATHGGVTRTAAAELTAGGGGVEIRLPRDAAGG</sequence>
<keyword evidence="13" id="KW-1185">Reference proteome</keyword>
<evidence type="ECO:0000313" key="13">
    <source>
        <dbReference type="Proteomes" id="UP000007881"/>
    </source>
</evidence>
<dbReference type="SUPFAM" id="SSF51445">
    <property type="entry name" value="(Trans)glycosidases"/>
    <property type="match status" value="1"/>
</dbReference>
<feature type="domain" description="GH10" evidence="11">
    <location>
        <begin position="236"/>
        <end position="535"/>
    </location>
</feature>
<dbReference type="PANTHER" id="PTHR31490:SF88">
    <property type="entry name" value="BETA-XYLANASE"/>
    <property type="match status" value="1"/>
</dbReference>
<dbReference type="STRING" id="1142394.PSMK_09450"/>
<accession>I0ICW6</accession>
<evidence type="ECO:0000259" key="11">
    <source>
        <dbReference type="PROSITE" id="PS51760"/>
    </source>
</evidence>
<dbReference type="InterPro" id="IPR017853">
    <property type="entry name" value="GH"/>
</dbReference>
<evidence type="ECO:0000256" key="9">
    <source>
        <dbReference type="RuleBase" id="RU361174"/>
    </source>
</evidence>
<comment type="catalytic activity">
    <reaction evidence="1 9">
        <text>Endohydrolysis of (1-&gt;4)-beta-D-xylosidic linkages in xylans.</text>
        <dbReference type="EC" id="3.2.1.8"/>
    </reaction>
</comment>
<dbReference type="PRINTS" id="PR00134">
    <property type="entry name" value="GLHYDRLASE10"/>
</dbReference>
<evidence type="ECO:0000256" key="7">
    <source>
        <dbReference type="ARBA" id="ARBA00023295"/>
    </source>
</evidence>